<accession>A0A2P8EYJ1</accession>
<organism evidence="1 2">
    <name type="scientific">Shimia abyssi</name>
    <dbReference type="NCBI Taxonomy" id="1662395"/>
    <lineage>
        <taxon>Bacteria</taxon>
        <taxon>Pseudomonadati</taxon>
        <taxon>Pseudomonadota</taxon>
        <taxon>Alphaproteobacteria</taxon>
        <taxon>Rhodobacterales</taxon>
        <taxon>Roseobacteraceae</taxon>
    </lineage>
</organism>
<evidence type="ECO:0000313" key="2">
    <source>
        <dbReference type="Proteomes" id="UP000240418"/>
    </source>
</evidence>
<dbReference type="AlphaFoldDB" id="A0A2P8EYJ1"/>
<dbReference type="Proteomes" id="UP000240418">
    <property type="component" value="Unassembled WGS sequence"/>
</dbReference>
<sequence>MIALEDGIPESGPGCCLDFQCSFGSPPGARPGQCPQVIEPFDLKPRIVLINGCHDFRAHIGLRVEAELVDRRQSTCKLWGFAGDISAQEKTEKSRYETVQDEGRDTPAPEETCLAAFEVGLGLLAKCASLGW</sequence>
<comment type="caution">
    <text evidence="1">The sequence shown here is derived from an EMBL/GenBank/DDBJ whole genome shotgun (WGS) entry which is preliminary data.</text>
</comment>
<dbReference type="EMBL" id="PYGJ01000028">
    <property type="protein sequence ID" value="PSL14549.1"/>
    <property type="molecule type" value="Genomic_DNA"/>
</dbReference>
<evidence type="ECO:0000313" key="1">
    <source>
        <dbReference type="EMBL" id="PSL14549.1"/>
    </source>
</evidence>
<proteinExistence type="predicted"/>
<protein>
    <submittedName>
        <fullName evidence="1">Uncharacterized protein</fullName>
    </submittedName>
</protein>
<keyword evidence="2" id="KW-1185">Reference proteome</keyword>
<name>A0A2P8EYJ1_9RHOB</name>
<dbReference type="RefSeq" id="WP_106610591.1">
    <property type="nucleotide sequence ID" value="NZ_PYGJ01000028.1"/>
</dbReference>
<reference evidence="1 2" key="1">
    <citation type="submission" date="2018-03" db="EMBL/GenBank/DDBJ databases">
        <title>Genomic Encyclopedia of Archaeal and Bacterial Type Strains, Phase II (KMG-II): from individual species to whole genera.</title>
        <authorList>
            <person name="Goeker M."/>
        </authorList>
    </citation>
    <scope>NUCLEOTIDE SEQUENCE [LARGE SCALE GENOMIC DNA]</scope>
    <source>
        <strain evidence="1 2">DSM 100673</strain>
    </source>
</reference>
<gene>
    <name evidence="1" type="ORF">CLV88_12826</name>
</gene>